<keyword evidence="4" id="KW-0276">Fatty acid metabolism</keyword>
<dbReference type="PANTHER" id="PTHR38764">
    <property type="entry name" value="ACYL CARRIER PROTEIN PHOSPHODIESTERASE"/>
    <property type="match status" value="1"/>
</dbReference>
<dbReference type="InterPro" id="IPR007431">
    <property type="entry name" value="ACP_PD"/>
</dbReference>
<keyword evidence="6" id="KW-1185">Reference proteome</keyword>
<dbReference type="KEGG" id="mbos:ICJ55_02540"/>
<keyword evidence="3" id="KW-0443">Lipid metabolism</keyword>
<dbReference type="Proteomes" id="UP000576260">
    <property type="component" value="Chromosome"/>
</dbReference>
<accession>A0A7H1C3U3</accession>
<keyword evidence="4" id="KW-0275">Fatty acid biosynthesis</keyword>
<evidence type="ECO:0000313" key="5">
    <source>
        <dbReference type="EMBL" id="QNS15648.1"/>
    </source>
</evidence>
<sequence length="199" mass="22997">MNFLAHSLISFEIDAKTNQQTLYGNFSGDFYKGLIHNLDLADDLKSGVVLHRLIDKICDRQASLTARLLRDSFGLYKGIVSDIMIDHFLAKNFQSLFGKDLNAIQSKIFQQINQHRAIFPENFMPMFNWLETRNALSSYADLVFLEKVFLGMSSRVKKGEILRNAVSEIQKNYTLLEEMSIKEFFIVKERAIQEFSKIL</sequence>
<evidence type="ECO:0000256" key="1">
    <source>
        <dbReference type="ARBA" id="ARBA00022516"/>
    </source>
</evidence>
<protein>
    <submittedName>
        <fullName evidence="5">DUF479 domain-containing protein</fullName>
    </submittedName>
</protein>
<dbReference type="GO" id="GO:0008770">
    <property type="term" value="F:[acyl-carrier-protein] phosphodiesterase activity"/>
    <property type="evidence" value="ECO:0007669"/>
    <property type="project" value="InterPro"/>
</dbReference>
<evidence type="ECO:0000256" key="3">
    <source>
        <dbReference type="ARBA" id="ARBA00023098"/>
    </source>
</evidence>
<evidence type="ECO:0000313" key="6">
    <source>
        <dbReference type="Proteomes" id="UP000576260"/>
    </source>
</evidence>
<evidence type="ECO:0000256" key="4">
    <source>
        <dbReference type="ARBA" id="ARBA00023160"/>
    </source>
</evidence>
<dbReference type="EMBL" id="CP061280">
    <property type="protein sequence ID" value="QNS15648.1"/>
    <property type="molecule type" value="Genomic_DNA"/>
</dbReference>
<dbReference type="RefSeq" id="WP_188157202.1">
    <property type="nucleotide sequence ID" value="NZ_CP061280.1"/>
</dbReference>
<keyword evidence="2" id="KW-0378">Hydrolase</keyword>
<proteinExistence type="predicted"/>
<dbReference type="GO" id="GO:0006633">
    <property type="term" value="P:fatty acid biosynthetic process"/>
    <property type="evidence" value="ECO:0007669"/>
    <property type="project" value="UniProtKB-KW"/>
</dbReference>
<keyword evidence="1" id="KW-0444">Lipid biosynthesis</keyword>
<reference evidence="5 6" key="1">
    <citation type="submission" date="2020-09" db="EMBL/GenBank/DDBJ databases">
        <title>Mannheimia bovis sp.nov., isolated from a cow.</title>
        <authorList>
            <person name="Li F."/>
        </authorList>
    </citation>
    <scope>NUCLEOTIDE SEQUENCE [LARGE SCALE GENOMIC DNA]</scope>
    <source>
        <strain evidence="5 6">ZY190616</strain>
    </source>
</reference>
<dbReference type="PANTHER" id="PTHR38764:SF1">
    <property type="entry name" value="ACYL CARRIER PROTEIN PHOSPHODIESTERASE"/>
    <property type="match status" value="1"/>
</dbReference>
<dbReference type="Pfam" id="PF04336">
    <property type="entry name" value="ACP_PD"/>
    <property type="match status" value="1"/>
</dbReference>
<name>A0A7H1C3U3_9PAST</name>
<evidence type="ECO:0000256" key="2">
    <source>
        <dbReference type="ARBA" id="ARBA00022801"/>
    </source>
</evidence>
<organism evidence="5 6">
    <name type="scientific">Mannheimia bovis</name>
    <dbReference type="NCBI Taxonomy" id="2770636"/>
    <lineage>
        <taxon>Bacteria</taxon>
        <taxon>Pseudomonadati</taxon>
        <taxon>Pseudomonadota</taxon>
        <taxon>Gammaproteobacteria</taxon>
        <taxon>Pasteurellales</taxon>
        <taxon>Pasteurellaceae</taxon>
        <taxon>Mannheimia</taxon>
    </lineage>
</organism>
<dbReference type="AlphaFoldDB" id="A0A7H1C3U3"/>
<gene>
    <name evidence="5" type="ORF">ICJ55_02540</name>
</gene>